<feature type="transmembrane region" description="Helical" evidence="6">
    <location>
        <begin position="12"/>
        <end position="31"/>
    </location>
</feature>
<protein>
    <submittedName>
        <fullName evidence="7">Polysaccharide biosynthesis protein</fullName>
    </submittedName>
</protein>
<organism evidence="7 8">
    <name type="scientific">Dorea formicigenerans</name>
    <dbReference type="NCBI Taxonomy" id="39486"/>
    <lineage>
        <taxon>Bacteria</taxon>
        <taxon>Bacillati</taxon>
        <taxon>Bacillota</taxon>
        <taxon>Clostridia</taxon>
        <taxon>Lachnospirales</taxon>
        <taxon>Lachnospiraceae</taxon>
        <taxon>Dorea</taxon>
    </lineage>
</organism>
<evidence type="ECO:0000256" key="5">
    <source>
        <dbReference type="ARBA" id="ARBA00023136"/>
    </source>
</evidence>
<keyword evidence="3 6" id="KW-0812">Transmembrane</keyword>
<evidence type="ECO:0000256" key="2">
    <source>
        <dbReference type="ARBA" id="ARBA00022475"/>
    </source>
</evidence>
<dbReference type="PANTHER" id="PTHR30250:SF26">
    <property type="entry name" value="PSMA PROTEIN"/>
    <property type="match status" value="1"/>
</dbReference>
<reference evidence="7 8" key="1">
    <citation type="submission" date="2020-04" db="EMBL/GenBank/DDBJ databases">
        <authorList>
            <person name="Hitch T.C.A."/>
            <person name="Wylensek D."/>
            <person name="Clavel T."/>
        </authorList>
    </citation>
    <scope>NUCLEOTIDE SEQUENCE [LARGE SCALE GENOMIC DNA]</scope>
    <source>
        <strain evidence="7 8">BSM-383-APC-5F</strain>
    </source>
</reference>
<gene>
    <name evidence="7" type="ORF">HF855_13045</name>
</gene>
<proteinExistence type="predicted"/>
<accession>A0A848CMN6</accession>
<feature type="transmembrane region" description="Helical" evidence="6">
    <location>
        <begin position="463"/>
        <end position="485"/>
    </location>
</feature>
<dbReference type="RefSeq" id="WP_168934233.1">
    <property type="nucleotide sequence ID" value="NZ_JABAFX010000046.1"/>
</dbReference>
<feature type="transmembrane region" description="Helical" evidence="6">
    <location>
        <begin position="43"/>
        <end position="64"/>
    </location>
</feature>
<dbReference type="EMBL" id="JABAFX010000046">
    <property type="protein sequence ID" value="NME58289.1"/>
    <property type="molecule type" value="Genomic_DNA"/>
</dbReference>
<keyword evidence="2" id="KW-1003">Cell membrane</keyword>
<feature type="transmembrane region" description="Helical" evidence="6">
    <location>
        <begin position="436"/>
        <end position="457"/>
    </location>
</feature>
<evidence type="ECO:0000256" key="6">
    <source>
        <dbReference type="SAM" id="Phobius"/>
    </source>
</evidence>
<dbReference type="Pfam" id="PF01943">
    <property type="entry name" value="Polysacc_synt"/>
    <property type="match status" value="1"/>
</dbReference>
<dbReference type="Proteomes" id="UP000580130">
    <property type="component" value="Unassembled WGS sequence"/>
</dbReference>
<feature type="transmembrane region" description="Helical" evidence="6">
    <location>
        <begin position="310"/>
        <end position="330"/>
    </location>
</feature>
<feature type="transmembrane region" description="Helical" evidence="6">
    <location>
        <begin position="225"/>
        <end position="243"/>
    </location>
</feature>
<comment type="subcellular location">
    <subcellularLocation>
        <location evidence="1">Cell membrane</location>
        <topology evidence="1">Multi-pass membrane protein</topology>
    </subcellularLocation>
</comment>
<name>A0A848CMN6_9FIRM</name>
<evidence type="ECO:0000256" key="1">
    <source>
        <dbReference type="ARBA" id="ARBA00004651"/>
    </source>
</evidence>
<dbReference type="InterPro" id="IPR050833">
    <property type="entry name" value="Poly_Biosynth_Transport"/>
</dbReference>
<comment type="caution">
    <text evidence="7">The sequence shown here is derived from an EMBL/GenBank/DDBJ whole genome shotgun (WGS) entry which is preliminary data.</text>
</comment>
<dbReference type="PANTHER" id="PTHR30250">
    <property type="entry name" value="PST FAMILY PREDICTED COLANIC ACID TRANSPORTER"/>
    <property type="match status" value="1"/>
</dbReference>
<dbReference type="AlphaFoldDB" id="A0A848CMN6"/>
<feature type="transmembrane region" description="Helical" evidence="6">
    <location>
        <begin position="376"/>
        <end position="393"/>
    </location>
</feature>
<feature type="transmembrane region" description="Helical" evidence="6">
    <location>
        <begin position="342"/>
        <end position="364"/>
    </location>
</feature>
<feature type="transmembrane region" description="Helical" evidence="6">
    <location>
        <begin position="399"/>
        <end position="424"/>
    </location>
</feature>
<evidence type="ECO:0000256" key="4">
    <source>
        <dbReference type="ARBA" id="ARBA00022989"/>
    </source>
</evidence>
<feature type="transmembrane region" description="Helical" evidence="6">
    <location>
        <begin position="249"/>
        <end position="268"/>
    </location>
</feature>
<keyword evidence="4 6" id="KW-1133">Transmembrane helix</keyword>
<dbReference type="GO" id="GO:0005886">
    <property type="term" value="C:plasma membrane"/>
    <property type="evidence" value="ECO:0007669"/>
    <property type="project" value="UniProtKB-SubCell"/>
</dbReference>
<feature type="transmembrane region" description="Helical" evidence="6">
    <location>
        <begin position="159"/>
        <end position="180"/>
    </location>
</feature>
<evidence type="ECO:0000256" key="3">
    <source>
        <dbReference type="ARBA" id="ARBA00022692"/>
    </source>
</evidence>
<feature type="transmembrane region" description="Helical" evidence="6">
    <location>
        <begin position="186"/>
        <end position="205"/>
    </location>
</feature>
<feature type="transmembrane region" description="Helical" evidence="6">
    <location>
        <begin position="124"/>
        <end position="147"/>
    </location>
</feature>
<keyword evidence="5 6" id="KW-0472">Membrane</keyword>
<evidence type="ECO:0000313" key="8">
    <source>
        <dbReference type="Proteomes" id="UP000580130"/>
    </source>
</evidence>
<dbReference type="InterPro" id="IPR002797">
    <property type="entry name" value="Polysacc_synth"/>
</dbReference>
<feature type="transmembrane region" description="Helical" evidence="6">
    <location>
        <begin position="85"/>
        <end position="104"/>
    </location>
</feature>
<sequence>MKNQLRSGVIISYFNLAISSLIPFVYTPIMLDILGQSEYGLYSLAQSAVSYLSLLSFGFGSTIIRYIAKYRAEGNKEAVEKTYGFFILLYSILALLVLAVGFLISNNVEPIFHRGLTADEQAKMRILVLIMTVNSALSFPVSVFSSMITAYERYIYRKLIDMLATVGAPIANLIALYMGYASIGMSVAATVIQFIMLPLYAGYCFKALKLRPRFSILPKPLVKELFGFSAFIFLGSLVDMLFWSTDKVILGMLSSSVAVAIYNVGGTFNNIVMQLSTSISGVLTPKITGMVVKNASKDELTELFIRVGRLQYIVIAIIVSGFTVFGRAFINLWAGPEYVDAYWVTILTMFPLCIPLIQNTGLSIIIAQNKHQFRSIVYLIIAIMNVISTYLVVPTMGYIGAALCSCISYLLGQGLIMNGYYYKVVGIDIPLFWKNIFKLSAIPGCMLIVGLIILNFFEITVWRVFLIGVLLYSCIYAVLMYRFSLNDYEKDIFRKPLMKVWQKIFR</sequence>
<evidence type="ECO:0000313" key="7">
    <source>
        <dbReference type="EMBL" id="NME58289.1"/>
    </source>
</evidence>